<proteinExistence type="predicted"/>
<dbReference type="STRING" id="436010.A0A165Y7G2"/>
<reference evidence="3 4" key="1">
    <citation type="journal article" date="2016" name="Mol. Biol. Evol.">
        <title>Comparative Genomics of Early-Diverging Mushroom-Forming Fungi Provides Insights into the Origins of Lignocellulose Decay Capabilities.</title>
        <authorList>
            <person name="Nagy L.G."/>
            <person name="Riley R."/>
            <person name="Tritt A."/>
            <person name="Adam C."/>
            <person name="Daum C."/>
            <person name="Floudas D."/>
            <person name="Sun H."/>
            <person name="Yadav J.S."/>
            <person name="Pangilinan J."/>
            <person name="Larsson K.H."/>
            <person name="Matsuura K."/>
            <person name="Barry K."/>
            <person name="Labutti K."/>
            <person name="Kuo R."/>
            <person name="Ohm R.A."/>
            <person name="Bhattacharya S.S."/>
            <person name="Shirouzu T."/>
            <person name="Yoshinaga Y."/>
            <person name="Martin F.M."/>
            <person name="Grigoriev I.V."/>
            <person name="Hibbett D.S."/>
        </authorList>
    </citation>
    <scope>NUCLEOTIDE SEQUENCE [LARGE SCALE GENOMIC DNA]</scope>
    <source>
        <strain evidence="3 4">CBS 109695</strain>
    </source>
</reference>
<evidence type="ECO:0000256" key="1">
    <source>
        <dbReference type="PROSITE-ProRule" id="PRU00409"/>
    </source>
</evidence>
<dbReference type="Proteomes" id="UP000076532">
    <property type="component" value="Unassembled WGS sequence"/>
</dbReference>
<dbReference type="PANTHER" id="PTHR48095:SF2">
    <property type="entry name" value="BIOTIN CARBOXYLASE, CHLOROPLASTIC"/>
    <property type="match status" value="1"/>
</dbReference>
<keyword evidence="4" id="KW-1185">Reference proteome</keyword>
<dbReference type="Pfam" id="PF02786">
    <property type="entry name" value="CPSase_L_D2"/>
    <property type="match status" value="1"/>
</dbReference>
<feature type="domain" description="ATP-grasp" evidence="2">
    <location>
        <begin position="90"/>
        <end position="164"/>
    </location>
</feature>
<gene>
    <name evidence="3" type="ORF">FIBSPDRAFT_938564</name>
</gene>
<dbReference type="GO" id="GO:0005524">
    <property type="term" value="F:ATP binding"/>
    <property type="evidence" value="ECO:0007669"/>
    <property type="project" value="UniProtKB-UniRule"/>
</dbReference>
<organism evidence="3 4">
    <name type="scientific">Athelia psychrophila</name>
    <dbReference type="NCBI Taxonomy" id="1759441"/>
    <lineage>
        <taxon>Eukaryota</taxon>
        <taxon>Fungi</taxon>
        <taxon>Dikarya</taxon>
        <taxon>Basidiomycota</taxon>
        <taxon>Agaricomycotina</taxon>
        <taxon>Agaricomycetes</taxon>
        <taxon>Agaricomycetidae</taxon>
        <taxon>Atheliales</taxon>
        <taxon>Atheliaceae</taxon>
        <taxon>Athelia</taxon>
    </lineage>
</organism>
<keyword evidence="1" id="KW-0067">ATP-binding</keyword>
<dbReference type="GO" id="GO:0046872">
    <property type="term" value="F:metal ion binding"/>
    <property type="evidence" value="ECO:0007669"/>
    <property type="project" value="InterPro"/>
</dbReference>
<evidence type="ECO:0000259" key="2">
    <source>
        <dbReference type="PROSITE" id="PS50975"/>
    </source>
</evidence>
<dbReference type="PROSITE" id="PS00867">
    <property type="entry name" value="CPSASE_2"/>
    <property type="match status" value="1"/>
</dbReference>
<dbReference type="EMBL" id="KV417704">
    <property type="protein sequence ID" value="KZP09284.1"/>
    <property type="molecule type" value="Genomic_DNA"/>
</dbReference>
<dbReference type="InterPro" id="IPR005479">
    <property type="entry name" value="CPAse_ATP-bd"/>
</dbReference>
<dbReference type="Gene3D" id="3.30.470.20">
    <property type="entry name" value="ATP-grasp fold, B domain"/>
    <property type="match status" value="1"/>
</dbReference>
<dbReference type="OrthoDB" id="196847at2759"/>
<evidence type="ECO:0000313" key="3">
    <source>
        <dbReference type="EMBL" id="KZP09284.1"/>
    </source>
</evidence>
<name>A0A165Y7G2_9AGAM</name>
<dbReference type="SUPFAM" id="SSF56059">
    <property type="entry name" value="Glutathione synthetase ATP-binding domain-like"/>
    <property type="match status" value="1"/>
</dbReference>
<dbReference type="PROSITE" id="PS50975">
    <property type="entry name" value="ATP_GRASP"/>
    <property type="match status" value="1"/>
</dbReference>
<dbReference type="PANTHER" id="PTHR48095">
    <property type="entry name" value="PYRUVATE CARBOXYLASE SUBUNIT A"/>
    <property type="match status" value="1"/>
</dbReference>
<evidence type="ECO:0000313" key="4">
    <source>
        <dbReference type="Proteomes" id="UP000076532"/>
    </source>
</evidence>
<accession>A0A165Y7G2</accession>
<sequence>MCIAADTISRDLAVAQGIPFARGTHVKSGADVCRARYQSDIRCMGESPWGQLFAEKALSGSGGSMSRKRGPLVGTRMQRATAVPECRRAPFTITRNLVEYLLAASVDMAPALRYPGVSTFEYLVNSRTGNWVFLEINPRVQVEHTATGETTNFEIAHIQLLHLRSSLAAPASLSHTLASRHTLHPTAKDPAKDCPRGARLPVDRWLCGVPFCIAGTSCDLLLATILVRRRDWGRRRSGDGPGARGGARGLRRGEVQYDVGGARAEGSDEDWDGGGVWGGDAAAYAALRETSVRNEGGVKMKRTGVVAHEEWEEAKCDTMRLKRELGRCGSDWDALKPRVRGLGVQRQQDADEVGATSMAGVRMVVNAASRDISPRPVPAWVQSCLRCKETHPAVRLHRTRHFPRTLLRHAVNHLLPLAFSPRQVRSSTSVSAGAFDLADFNDSMPVAALLVRKIVDLHPAVLAERDGGEGDTIGMLNVMKMESAVVSPCTYRMVRGGRALK</sequence>
<protein>
    <recommendedName>
        <fullName evidence="2">ATP-grasp domain-containing protein</fullName>
    </recommendedName>
</protein>
<dbReference type="InterPro" id="IPR011761">
    <property type="entry name" value="ATP-grasp"/>
</dbReference>
<keyword evidence="1" id="KW-0547">Nucleotide-binding</keyword>
<dbReference type="AlphaFoldDB" id="A0A165Y7G2"/>
<dbReference type="InterPro" id="IPR051602">
    <property type="entry name" value="ACC_Biotin_Carboxylase"/>
</dbReference>